<dbReference type="InterPro" id="IPR011333">
    <property type="entry name" value="SKP1/BTB/POZ_sf"/>
</dbReference>
<gene>
    <name evidence="2" type="ORF">EJ06DRAFT_567236</name>
</gene>
<protein>
    <recommendedName>
        <fullName evidence="4">BTB domain-containing protein</fullName>
    </recommendedName>
</protein>
<keyword evidence="3" id="KW-1185">Reference proteome</keyword>
<dbReference type="Proteomes" id="UP000799640">
    <property type="component" value="Unassembled WGS sequence"/>
</dbReference>
<name>A0A6G1HMY8_9PEZI</name>
<accession>A0A6G1HMY8</accession>
<dbReference type="Gene3D" id="3.30.710.10">
    <property type="entry name" value="Potassium Channel Kv1.1, Chain A"/>
    <property type="match status" value="1"/>
</dbReference>
<organism evidence="2 3">
    <name type="scientific">Trichodelitschia bisporula</name>
    <dbReference type="NCBI Taxonomy" id="703511"/>
    <lineage>
        <taxon>Eukaryota</taxon>
        <taxon>Fungi</taxon>
        <taxon>Dikarya</taxon>
        <taxon>Ascomycota</taxon>
        <taxon>Pezizomycotina</taxon>
        <taxon>Dothideomycetes</taxon>
        <taxon>Dothideomycetes incertae sedis</taxon>
        <taxon>Phaeotrichales</taxon>
        <taxon>Phaeotrichaceae</taxon>
        <taxon>Trichodelitschia</taxon>
    </lineage>
</organism>
<feature type="compositionally biased region" description="Pro residues" evidence="1">
    <location>
        <begin position="47"/>
        <end position="61"/>
    </location>
</feature>
<reference evidence="2" key="1">
    <citation type="journal article" date="2020" name="Stud. Mycol.">
        <title>101 Dothideomycetes genomes: a test case for predicting lifestyles and emergence of pathogens.</title>
        <authorList>
            <person name="Haridas S."/>
            <person name="Albert R."/>
            <person name="Binder M."/>
            <person name="Bloem J."/>
            <person name="Labutti K."/>
            <person name="Salamov A."/>
            <person name="Andreopoulos B."/>
            <person name="Baker S."/>
            <person name="Barry K."/>
            <person name="Bills G."/>
            <person name="Bluhm B."/>
            <person name="Cannon C."/>
            <person name="Castanera R."/>
            <person name="Culley D."/>
            <person name="Daum C."/>
            <person name="Ezra D."/>
            <person name="Gonzalez J."/>
            <person name="Henrissat B."/>
            <person name="Kuo A."/>
            <person name="Liang C."/>
            <person name="Lipzen A."/>
            <person name="Lutzoni F."/>
            <person name="Magnuson J."/>
            <person name="Mondo S."/>
            <person name="Nolan M."/>
            <person name="Ohm R."/>
            <person name="Pangilinan J."/>
            <person name="Park H.-J."/>
            <person name="Ramirez L."/>
            <person name="Alfaro M."/>
            <person name="Sun H."/>
            <person name="Tritt A."/>
            <person name="Yoshinaga Y."/>
            <person name="Zwiers L.-H."/>
            <person name="Turgeon B."/>
            <person name="Goodwin S."/>
            <person name="Spatafora J."/>
            <person name="Crous P."/>
            <person name="Grigoriev I."/>
        </authorList>
    </citation>
    <scope>NUCLEOTIDE SEQUENCE</scope>
    <source>
        <strain evidence="2">CBS 262.69</strain>
    </source>
</reference>
<evidence type="ECO:0000313" key="2">
    <source>
        <dbReference type="EMBL" id="KAF2397274.1"/>
    </source>
</evidence>
<evidence type="ECO:0000313" key="3">
    <source>
        <dbReference type="Proteomes" id="UP000799640"/>
    </source>
</evidence>
<feature type="compositionally biased region" description="Low complexity" evidence="1">
    <location>
        <begin position="86"/>
        <end position="96"/>
    </location>
</feature>
<dbReference type="EMBL" id="ML996704">
    <property type="protein sequence ID" value="KAF2397274.1"/>
    <property type="molecule type" value="Genomic_DNA"/>
</dbReference>
<evidence type="ECO:0000256" key="1">
    <source>
        <dbReference type="SAM" id="MobiDB-lite"/>
    </source>
</evidence>
<evidence type="ECO:0008006" key="4">
    <source>
        <dbReference type="Google" id="ProtNLM"/>
    </source>
</evidence>
<dbReference type="SUPFAM" id="SSF54695">
    <property type="entry name" value="POZ domain"/>
    <property type="match status" value="1"/>
</dbReference>
<dbReference type="OrthoDB" id="1022638at2759"/>
<feature type="region of interest" description="Disordered" evidence="1">
    <location>
        <begin position="46"/>
        <end position="104"/>
    </location>
</feature>
<proteinExistence type="predicted"/>
<dbReference type="AlphaFoldDB" id="A0A6G1HMY8"/>
<sequence length="303" mass="32314">MSTSQPLNELLTRDLVDIYVGSENTHWVLHEKLLCTKAPFFTSIFQPQPPITTPPTPPGKSPPLTTDPTHPLTKPNTLPPSPPASPKARSPSTAPAGPDQKKIHLIGLPDEDPAAFAAFVSWLYSAVLPPGSRENDLTPLYALALMGEKWSSPELTHAAVRALAAYYRSTSTHPCLRRVQYVCSEARPRSAVRRWTVGGAARGLVVGGDVQDGEGGLPGHWVRALGKDGGLAVEVLEAIRGWGVDGRAVPDYFGEGLGGVIHGGMEKGSGGAAGKVEVQKEFMDGRGEEMGLKDEEVTVIAEY</sequence>
<feature type="compositionally biased region" description="Low complexity" evidence="1">
    <location>
        <begin position="62"/>
        <end position="76"/>
    </location>
</feature>